<keyword evidence="10" id="KW-1185">Reference proteome</keyword>
<dbReference type="InterPro" id="IPR000194">
    <property type="entry name" value="ATPase_F1/V1/A1_a/bsu_nucl-bd"/>
</dbReference>
<evidence type="ECO:0000313" key="10">
    <source>
        <dbReference type="Proteomes" id="UP000238083"/>
    </source>
</evidence>
<organism evidence="9 10">
    <name type="scientific">Kineococcus rhizosphaerae</name>
    <dbReference type="NCBI Taxonomy" id="559628"/>
    <lineage>
        <taxon>Bacteria</taxon>
        <taxon>Bacillati</taxon>
        <taxon>Actinomycetota</taxon>
        <taxon>Actinomycetes</taxon>
        <taxon>Kineosporiales</taxon>
        <taxon>Kineosporiaceae</taxon>
        <taxon>Kineococcus</taxon>
    </lineage>
</organism>
<sequence>MNAPTNLVSHRLAAGVRELLAPQVARAATAAAPQVIGRVSAIVGLSVEVAGLEAAVGETILLGDHRGSIPAEVVAAEGSKLRCLPLGHLTGLAAGAPAVATRRPSDVPVGPALLGRVVDAMGNPLDGGAPLVAAPRAALHNTPPPALTRGRVNTPLSLGVRALDTLVPAGRGQRFGIFAGSGVGKSSLLSMIARGTSADVSVLALIGERGREVREFLEDDLGPEGLARSVVVIATSDEAPVLRLRASLTATAVAESFRDLGADVVLMMDSLTRVSMAQREIGLSVGEPPATRGYPPSVFALMPRLLERAGPGVTGSITGIYTVLVDGDDHNEPIADTARSILDGHVVLDRRLATAGHFPTIDVLDSVSRVAGRVTTPEQKAAATALRRVMAAHREAKELIDVGAYQPGANPEVDAAVAHLPAINAFLRQDIHDITPASVAWAQLQQLVSSFGGAR</sequence>
<keyword evidence="2" id="KW-0813">Transport</keyword>
<keyword evidence="4" id="KW-0547">Nucleotide-binding</keyword>
<dbReference type="InterPro" id="IPR050053">
    <property type="entry name" value="ATPase_alpha/beta_chains"/>
</dbReference>
<evidence type="ECO:0000256" key="3">
    <source>
        <dbReference type="ARBA" id="ARBA00022490"/>
    </source>
</evidence>
<dbReference type="GO" id="GO:0030254">
    <property type="term" value="P:protein secretion by the type III secretion system"/>
    <property type="evidence" value="ECO:0007669"/>
    <property type="project" value="InterPro"/>
</dbReference>
<proteinExistence type="predicted"/>
<dbReference type="Proteomes" id="UP000238083">
    <property type="component" value="Unassembled WGS sequence"/>
</dbReference>
<keyword evidence="6" id="KW-0653">Protein transport</keyword>
<dbReference type="GO" id="GO:0046933">
    <property type="term" value="F:proton-transporting ATP synthase activity, rotational mechanism"/>
    <property type="evidence" value="ECO:0007669"/>
    <property type="project" value="TreeGrafter"/>
</dbReference>
<dbReference type="GO" id="GO:0030257">
    <property type="term" value="C:type III protein secretion system complex"/>
    <property type="evidence" value="ECO:0007669"/>
    <property type="project" value="InterPro"/>
</dbReference>
<comment type="subcellular location">
    <subcellularLocation>
        <location evidence="1">Cytoplasm</location>
    </subcellularLocation>
</comment>
<keyword evidence="3" id="KW-0963">Cytoplasm</keyword>
<dbReference type="CDD" id="cd01136">
    <property type="entry name" value="ATPase_flagellum-secretory_path_III"/>
    <property type="match status" value="1"/>
</dbReference>
<dbReference type="InterPro" id="IPR027417">
    <property type="entry name" value="P-loop_NTPase"/>
</dbReference>
<dbReference type="Pfam" id="PF18269">
    <property type="entry name" value="T3SS_ATPase_C"/>
    <property type="match status" value="1"/>
</dbReference>
<dbReference type="SUPFAM" id="SSF52540">
    <property type="entry name" value="P-loop containing nucleoside triphosphate hydrolases"/>
    <property type="match status" value="1"/>
</dbReference>
<dbReference type="InterPro" id="IPR005714">
    <property type="entry name" value="ATPase_T3SS_FliI/YscN"/>
</dbReference>
<dbReference type="PANTHER" id="PTHR15184">
    <property type="entry name" value="ATP SYNTHASE"/>
    <property type="match status" value="1"/>
</dbReference>
<dbReference type="GO" id="GO:0016887">
    <property type="term" value="F:ATP hydrolysis activity"/>
    <property type="evidence" value="ECO:0007669"/>
    <property type="project" value="InterPro"/>
</dbReference>
<protein>
    <submittedName>
        <fullName evidence="9">Flagellum-specific ATP synthase</fullName>
    </submittedName>
</protein>
<dbReference type="NCBIfam" id="TIGR01026">
    <property type="entry name" value="fliI_yscN"/>
    <property type="match status" value="1"/>
</dbReference>
<accession>A0A2T0RAM3</accession>
<comment type="caution">
    <text evidence="9">The sequence shown here is derived from an EMBL/GenBank/DDBJ whole genome shotgun (WGS) entry which is preliminary data.</text>
</comment>
<dbReference type="Gene3D" id="3.40.50.12240">
    <property type="match status" value="1"/>
</dbReference>
<dbReference type="PANTHER" id="PTHR15184:SF9">
    <property type="entry name" value="SPI-1 TYPE 3 SECRETION SYSTEM ATPASE"/>
    <property type="match status" value="1"/>
</dbReference>
<dbReference type="EMBL" id="PVZF01000001">
    <property type="protein sequence ID" value="PRY18216.1"/>
    <property type="molecule type" value="Genomic_DNA"/>
</dbReference>
<name>A0A2T0RAM3_9ACTN</name>
<reference evidence="9 10" key="1">
    <citation type="submission" date="2018-03" db="EMBL/GenBank/DDBJ databases">
        <title>Genomic Encyclopedia of Archaeal and Bacterial Type Strains, Phase II (KMG-II): from individual species to whole genera.</title>
        <authorList>
            <person name="Goeker M."/>
        </authorList>
    </citation>
    <scope>NUCLEOTIDE SEQUENCE [LARGE SCALE GENOMIC DNA]</scope>
    <source>
        <strain evidence="9 10">DSM 19711</strain>
    </source>
</reference>
<evidence type="ECO:0000256" key="7">
    <source>
        <dbReference type="ARBA" id="ARBA00022967"/>
    </source>
</evidence>
<keyword evidence="7" id="KW-1278">Translocase</keyword>
<evidence type="ECO:0000256" key="5">
    <source>
        <dbReference type="ARBA" id="ARBA00022840"/>
    </source>
</evidence>
<dbReference type="AlphaFoldDB" id="A0A2T0RAM3"/>
<dbReference type="InterPro" id="IPR003593">
    <property type="entry name" value="AAA+_ATPase"/>
</dbReference>
<dbReference type="InterPro" id="IPR040627">
    <property type="entry name" value="T3SS_ATPase_C"/>
</dbReference>
<evidence type="ECO:0000256" key="2">
    <source>
        <dbReference type="ARBA" id="ARBA00022448"/>
    </source>
</evidence>
<gene>
    <name evidence="9" type="ORF">CLV37_101461</name>
</gene>
<keyword evidence="5" id="KW-0067">ATP-binding</keyword>
<dbReference type="Pfam" id="PF00006">
    <property type="entry name" value="ATP-synt_ab"/>
    <property type="match status" value="1"/>
</dbReference>
<evidence type="ECO:0000256" key="4">
    <source>
        <dbReference type="ARBA" id="ARBA00022741"/>
    </source>
</evidence>
<feature type="domain" description="AAA+ ATPase" evidence="8">
    <location>
        <begin position="171"/>
        <end position="352"/>
    </location>
</feature>
<dbReference type="GO" id="GO:0005737">
    <property type="term" value="C:cytoplasm"/>
    <property type="evidence" value="ECO:0007669"/>
    <property type="project" value="UniProtKB-SubCell"/>
</dbReference>
<dbReference type="GO" id="GO:0005524">
    <property type="term" value="F:ATP binding"/>
    <property type="evidence" value="ECO:0007669"/>
    <property type="project" value="UniProtKB-KW"/>
</dbReference>
<evidence type="ECO:0000256" key="1">
    <source>
        <dbReference type="ARBA" id="ARBA00004496"/>
    </source>
</evidence>
<dbReference type="FunFam" id="3.40.50.12240:FF:000002">
    <property type="entry name" value="Flagellum-specific ATP synthase FliI"/>
    <property type="match status" value="1"/>
</dbReference>
<evidence type="ECO:0000259" key="8">
    <source>
        <dbReference type="SMART" id="SM00382"/>
    </source>
</evidence>
<evidence type="ECO:0000313" key="9">
    <source>
        <dbReference type="EMBL" id="PRY18216.1"/>
    </source>
</evidence>
<dbReference type="SMART" id="SM00382">
    <property type="entry name" value="AAA"/>
    <property type="match status" value="1"/>
</dbReference>
<evidence type="ECO:0000256" key="6">
    <source>
        <dbReference type="ARBA" id="ARBA00022927"/>
    </source>
</evidence>